<feature type="domain" description="Fido" evidence="1">
    <location>
        <begin position="176"/>
        <end position="303"/>
    </location>
</feature>
<protein>
    <submittedName>
        <fullName evidence="3">Virulence protein RhuM/Fic/DOC family protein</fullName>
    </submittedName>
</protein>
<dbReference type="InterPro" id="IPR036597">
    <property type="entry name" value="Fido-like_dom_sf"/>
</dbReference>
<dbReference type="PROSITE" id="PS51750">
    <property type="entry name" value="BRO_N"/>
    <property type="match status" value="1"/>
</dbReference>
<evidence type="ECO:0000313" key="4">
    <source>
        <dbReference type="Proteomes" id="UP000594480"/>
    </source>
</evidence>
<dbReference type="RefSeq" id="WP_194385033.1">
    <property type="nucleotide sequence ID" value="NZ_CP064760.1"/>
</dbReference>
<proteinExistence type="predicted"/>
<feature type="domain" description="Bro-N" evidence="2">
    <location>
        <begin position="2"/>
        <end position="113"/>
    </location>
</feature>
<dbReference type="InterPro" id="IPR003812">
    <property type="entry name" value="Fido"/>
</dbReference>
<dbReference type="Pfam" id="PF02661">
    <property type="entry name" value="Fic"/>
    <property type="match status" value="1"/>
</dbReference>
<dbReference type="InterPro" id="IPR003497">
    <property type="entry name" value="BRO_N_domain"/>
</dbReference>
<dbReference type="SUPFAM" id="SSF140931">
    <property type="entry name" value="Fic-like"/>
    <property type="match status" value="1"/>
</dbReference>
<dbReference type="Gene3D" id="1.20.120.1870">
    <property type="entry name" value="Fic/DOC protein, Fido domain"/>
    <property type="match status" value="1"/>
</dbReference>
<dbReference type="InterPro" id="IPR011204">
    <property type="entry name" value="Virulence_RhuM-like"/>
</dbReference>
<evidence type="ECO:0000313" key="3">
    <source>
        <dbReference type="EMBL" id="QPE03640.1"/>
    </source>
</evidence>
<dbReference type="AlphaFoldDB" id="A0A7S8MW98"/>
<name>A0A7S8MW98_9MICO</name>
<dbReference type="PANTHER" id="PTHR35810">
    <property type="entry name" value="CYTOPLASMIC PROTEIN-RELATED"/>
    <property type="match status" value="1"/>
</dbReference>
<dbReference type="Pfam" id="PF13310">
    <property type="entry name" value="Virulence_RhuM"/>
    <property type="match status" value="1"/>
</dbReference>
<dbReference type="PANTHER" id="PTHR35810:SF1">
    <property type="entry name" value="CYTOPLASMIC PROTEIN"/>
    <property type="match status" value="1"/>
</dbReference>
<dbReference type="KEGG" id="msf:IT882_09940"/>
<dbReference type="EMBL" id="CP064760">
    <property type="protein sequence ID" value="QPE03640.1"/>
    <property type="molecule type" value="Genomic_DNA"/>
</dbReference>
<sequence>MTSAIEIFESMDGVVSLELRTEGEAVWASQADIEQLFGIDQSGVSRHIRNILRSDEVDSESNMQKVHIAGVARPVTFYSLDVVLAVGYRANSARAVEFRRWSTDVLKRYMLKGVATNERRLLELDSLVKVLSRSTDQLVAGVAEVVARYLPSLRALRDYDEGEIPVVDGDVPTWTLTYDEARAVIDEVGAEFPVDALFGGERGDALRGVVATIYQGFGGVDLYPTVQEKAANLLYLVVKDHPLTDGNKRSAAALFVHFLARNQVLDDARGVARISNNALAAITLMVAMSDPKEKELMIALLVSMLAGEG</sequence>
<dbReference type="PROSITE" id="PS51459">
    <property type="entry name" value="FIDO"/>
    <property type="match status" value="1"/>
</dbReference>
<dbReference type="InterPro" id="IPR053737">
    <property type="entry name" value="Type_II_TA_Toxin"/>
</dbReference>
<dbReference type="Proteomes" id="UP000594480">
    <property type="component" value="Chromosome"/>
</dbReference>
<evidence type="ECO:0000259" key="1">
    <source>
        <dbReference type="PROSITE" id="PS51459"/>
    </source>
</evidence>
<gene>
    <name evidence="3" type="ORF">IT882_09940</name>
</gene>
<evidence type="ECO:0000259" key="2">
    <source>
        <dbReference type="PROSITE" id="PS51750"/>
    </source>
</evidence>
<organism evidence="3 4">
    <name type="scientific">Microbacterium schleiferi</name>
    <dbReference type="NCBI Taxonomy" id="69362"/>
    <lineage>
        <taxon>Bacteria</taxon>
        <taxon>Bacillati</taxon>
        <taxon>Actinomycetota</taxon>
        <taxon>Actinomycetes</taxon>
        <taxon>Micrococcales</taxon>
        <taxon>Microbacteriaceae</taxon>
        <taxon>Microbacterium</taxon>
    </lineage>
</organism>
<reference evidence="3 4" key="1">
    <citation type="submission" date="2020-11" db="EMBL/GenBank/DDBJ databases">
        <title>Amino acid is mineralized and recycled by bacteria in oceanic microbiome.</title>
        <authorList>
            <person name="Zheng L.Y."/>
        </authorList>
    </citation>
    <scope>NUCLEOTIDE SEQUENCE [LARGE SCALE GENOMIC DNA]</scope>
    <source>
        <strain evidence="3 4">A32-1</strain>
    </source>
</reference>
<keyword evidence="4" id="KW-1185">Reference proteome</keyword>
<accession>A0A7S8MW98</accession>